<dbReference type="InterPro" id="IPR011711">
    <property type="entry name" value="GntR_C"/>
</dbReference>
<keyword evidence="4" id="KW-0175">Coiled coil</keyword>
<dbReference type="InterPro" id="IPR000524">
    <property type="entry name" value="Tscrpt_reg_HTH_GntR"/>
</dbReference>
<dbReference type="InterPro" id="IPR036390">
    <property type="entry name" value="WH_DNA-bd_sf"/>
</dbReference>
<dbReference type="Gene3D" id="1.20.120.530">
    <property type="entry name" value="GntR ligand-binding domain-like"/>
    <property type="match status" value="1"/>
</dbReference>
<evidence type="ECO:0000259" key="5">
    <source>
        <dbReference type="PROSITE" id="PS50949"/>
    </source>
</evidence>
<dbReference type="GO" id="GO:0003677">
    <property type="term" value="F:DNA binding"/>
    <property type="evidence" value="ECO:0007669"/>
    <property type="project" value="UniProtKB-KW"/>
</dbReference>
<reference evidence="6 7" key="2">
    <citation type="submission" date="2015-01" db="EMBL/GenBank/DDBJ databases">
        <title>Complete genome sequence of Pyrinomonas methylaliphatogenes type strain K22T.</title>
        <authorList>
            <person name="Lee K.C.Y."/>
            <person name="Power J.F."/>
            <person name="Dunfield P.F."/>
            <person name="Morgan X.C."/>
            <person name="Huttenhower C."/>
            <person name="Stott M.B."/>
        </authorList>
    </citation>
    <scope>NUCLEOTIDE SEQUENCE [LARGE SCALE GENOMIC DNA]</scope>
    <source>
        <strain evidence="6 7">K22</strain>
    </source>
</reference>
<dbReference type="Pfam" id="PF00392">
    <property type="entry name" value="GntR"/>
    <property type="match status" value="1"/>
</dbReference>
<dbReference type="AlphaFoldDB" id="A0A0B6WU26"/>
<evidence type="ECO:0000313" key="6">
    <source>
        <dbReference type="EMBL" id="CDM64187.1"/>
    </source>
</evidence>
<dbReference type="RefSeq" id="WP_162199762.1">
    <property type="nucleotide sequence ID" value="NZ_CBXV010000001.1"/>
</dbReference>
<name>A0A0B6WU26_9BACT</name>
<dbReference type="Gene3D" id="1.10.10.10">
    <property type="entry name" value="Winged helix-like DNA-binding domain superfamily/Winged helix DNA-binding domain"/>
    <property type="match status" value="1"/>
</dbReference>
<dbReference type="SUPFAM" id="SSF46785">
    <property type="entry name" value="Winged helix' DNA-binding domain"/>
    <property type="match status" value="1"/>
</dbReference>
<dbReference type="InterPro" id="IPR008920">
    <property type="entry name" value="TF_FadR/GntR_C"/>
</dbReference>
<dbReference type="GO" id="GO:0003700">
    <property type="term" value="F:DNA-binding transcription factor activity"/>
    <property type="evidence" value="ECO:0007669"/>
    <property type="project" value="InterPro"/>
</dbReference>
<evidence type="ECO:0000256" key="1">
    <source>
        <dbReference type="ARBA" id="ARBA00023015"/>
    </source>
</evidence>
<dbReference type="STRING" id="454194.PYK22_00179"/>
<sequence length="231" mass="26340">MEAKERMLKLIQPISKKDQVVLAIKEAILSGAIAPGDQIVESRLAQQLGTGIPLVREALIELEHQGFVQKTPYKGTTVTKLGPSEIRQIFELRVELEALAVQWAKEKATEEDLAELQSLVKKMKRAATDLELDLFYENDLAFHRKLWQISGNVYLADALERIVVPLFAFFVMKTKRRRESYVESANSHAKIAEAMRSASASELRRLMKRSLASWQDEMLELLFKEEEPQKS</sequence>
<dbReference type="CDD" id="cd07377">
    <property type="entry name" value="WHTH_GntR"/>
    <property type="match status" value="1"/>
</dbReference>
<reference evidence="6 7" key="1">
    <citation type="submission" date="2013-12" db="EMBL/GenBank/DDBJ databases">
        <authorList>
            <person name="Stott M."/>
        </authorList>
    </citation>
    <scope>NUCLEOTIDE SEQUENCE [LARGE SCALE GENOMIC DNA]</scope>
    <source>
        <strain evidence="6 7">K22</strain>
    </source>
</reference>
<evidence type="ECO:0000256" key="3">
    <source>
        <dbReference type="ARBA" id="ARBA00023163"/>
    </source>
</evidence>
<dbReference type="PANTHER" id="PTHR43537:SF45">
    <property type="entry name" value="GNTR FAMILY REGULATORY PROTEIN"/>
    <property type="match status" value="1"/>
</dbReference>
<accession>A0A0B6WU26</accession>
<keyword evidence="2" id="KW-0238">DNA-binding</keyword>
<keyword evidence="1" id="KW-0805">Transcription regulation</keyword>
<protein>
    <submittedName>
        <fullName evidence="6">Transcriptional regulator</fullName>
    </submittedName>
</protein>
<evidence type="ECO:0000256" key="4">
    <source>
        <dbReference type="SAM" id="Coils"/>
    </source>
</evidence>
<dbReference type="PANTHER" id="PTHR43537">
    <property type="entry name" value="TRANSCRIPTIONAL REGULATOR, GNTR FAMILY"/>
    <property type="match status" value="1"/>
</dbReference>
<dbReference type="SMART" id="SM00895">
    <property type="entry name" value="FCD"/>
    <property type="match status" value="1"/>
</dbReference>
<feature type="coiled-coil region" evidence="4">
    <location>
        <begin position="106"/>
        <end position="133"/>
    </location>
</feature>
<feature type="domain" description="HTH gntR-type" evidence="5">
    <location>
        <begin position="14"/>
        <end position="81"/>
    </location>
</feature>
<proteinExistence type="predicted"/>
<dbReference type="PROSITE" id="PS50949">
    <property type="entry name" value="HTH_GNTR"/>
    <property type="match status" value="1"/>
</dbReference>
<keyword evidence="3" id="KW-0804">Transcription</keyword>
<dbReference type="SMART" id="SM00345">
    <property type="entry name" value="HTH_GNTR"/>
    <property type="match status" value="1"/>
</dbReference>
<dbReference type="EMBL" id="CBXV010000001">
    <property type="protein sequence ID" value="CDM64187.1"/>
    <property type="molecule type" value="Genomic_DNA"/>
</dbReference>
<keyword evidence="7" id="KW-1185">Reference proteome</keyword>
<organism evidence="6 7">
    <name type="scientific">Pyrinomonas methylaliphatogenes</name>
    <dbReference type="NCBI Taxonomy" id="454194"/>
    <lineage>
        <taxon>Bacteria</taxon>
        <taxon>Pseudomonadati</taxon>
        <taxon>Acidobacteriota</taxon>
        <taxon>Blastocatellia</taxon>
        <taxon>Blastocatellales</taxon>
        <taxon>Pyrinomonadaceae</taxon>
        <taxon>Pyrinomonas</taxon>
    </lineage>
</organism>
<evidence type="ECO:0000313" key="7">
    <source>
        <dbReference type="Proteomes" id="UP000031518"/>
    </source>
</evidence>
<dbReference type="SUPFAM" id="SSF48008">
    <property type="entry name" value="GntR ligand-binding domain-like"/>
    <property type="match status" value="1"/>
</dbReference>
<dbReference type="InterPro" id="IPR036388">
    <property type="entry name" value="WH-like_DNA-bd_sf"/>
</dbReference>
<evidence type="ECO:0000256" key="2">
    <source>
        <dbReference type="ARBA" id="ARBA00023125"/>
    </source>
</evidence>
<gene>
    <name evidence="6" type="ORF">PYK22_00179</name>
</gene>
<dbReference type="Pfam" id="PF07729">
    <property type="entry name" value="FCD"/>
    <property type="match status" value="1"/>
</dbReference>
<dbReference type="Proteomes" id="UP000031518">
    <property type="component" value="Unassembled WGS sequence"/>
</dbReference>